<sequence>MRAYSEHIEDYLKPYPGSYQLQALRPRHIEQMFDAIIARNEEVAENQELVGSLRAAHAAAKARRKELLNSSSAQRRSRAERAVVDAERRNLRAAWREAADEVAKLMERTAAAKAAWRDHVDRFGTSETLTGSKEEREAQRAARAEARRAVSETWAALVEARGLRLWTTGPTTIRRICDTLSSALNTAVKRGEGVTRNWAAMIELPDPQRPKAEIWTPTLVEQRRRTGVRPHPVMVWTPELTGRFLDAVADDPHYPCGISSPSRAVAQGGRRAVLGHQRGPGDARDPRGAAVRALREADGPGQAEGRLGAQHVDGRRAAPAADRDAQPSAGPPS</sequence>
<evidence type="ECO:0000313" key="3">
    <source>
        <dbReference type="EMBL" id="GAA2512753.1"/>
    </source>
</evidence>
<keyword evidence="4" id="KW-1185">Reference proteome</keyword>
<evidence type="ECO:0000256" key="1">
    <source>
        <dbReference type="ARBA" id="ARBA00023125"/>
    </source>
</evidence>
<evidence type="ECO:0000313" key="4">
    <source>
        <dbReference type="Proteomes" id="UP001501358"/>
    </source>
</evidence>
<reference evidence="3 4" key="1">
    <citation type="journal article" date="2019" name="Int. J. Syst. Evol. Microbiol.">
        <title>The Global Catalogue of Microorganisms (GCM) 10K type strain sequencing project: providing services to taxonomists for standard genome sequencing and annotation.</title>
        <authorList>
            <consortium name="The Broad Institute Genomics Platform"/>
            <consortium name="The Broad Institute Genome Sequencing Center for Infectious Disease"/>
            <person name="Wu L."/>
            <person name="Ma J."/>
        </authorList>
    </citation>
    <scope>NUCLEOTIDE SEQUENCE [LARGE SCALE GENOMIC DNA]</scope>
    <source>
        <strain evidence="3 4">JCM 6307</strain>
    </source>
</reference>
<evidence type="ECO:0000256" key="2">
    <source>
        <dbReference type="SAM" id="MobiDB-lite"/>
    </source>
</evidence>
<feature type="compositionally biased region" description="Basic and acidic residues" evidence="2">
    <location>
        <begin position="279"/>
        <end position="298"/>
    </location>
</feature>
<dbReference type="Gene3D" id="1.10.150.130">
    <property type="match status" value="1"/>
</dbReference>
<protein>
    <submittedName>
        <fullName evidence="3">Uncharacterized protein</fullName>
    </submittedName>
</protein>
<accession>A0ABN3N1I8</accession>
<dbReference type="EMBL" id="BAAATA010000071">
    <property type="protein sequence ID" value="GAA2512753.1"/>
    <property type="molecule type" value="Genomic_DNA"/>
</dbReference>
<dbReference type="InterPro" id="IPR010998">
    <property type="entry name" value="Integrase_recombinase_N"/>
</dbReference>
<organism evidence="3 4">
    <name type="scientific">Streptomyces thermolineatus</name>
    <dbReference type="NCBI Taxonomy" id="44033"/>
    <lineage>
        <taxon>Bacteria</taxon>
        <taxon>Bacillati</taxon>
        <taxon>Actinomycetota</taxon>
        <taxon>Actinomycetes</taxon>
        <taxon>Kitasatosporales</taxon>
        <taxon>Streptomycetaceae</taxon>
        <taxon>Streptomyces</taxon>
    </lineage>
</organism>
<dbReference type="Proteomes" id="UP001501358">
    <property type="component" value="Unassembled WGS sequence"/>
</dbReference>
<proteinExistence type="predicted"/>
<comment type="caution">
    <text evidence="3">The sequence shown here is derived from an EMBL/GenBank/DDBJ whole genome shotgun (WGS) entry which is preliminary data.</text>
</comment>
<feature type="region of interest" description="Disordered" evidence="2">
    <location>
        <begin position="262"/>
        <end position="333"/>
    </location>
</feature>
<gene>
    <name evidence="3" type="ORF">GCM10010406_55810</name>
</gene>
<feature type="compositionally biased region" description="Basic and acidic residues" evidence="2">
    <location>
        <begin position="312"/>
        <end position="325"/>
    </location>
</feature>
<keyword evidence="1" id="KW-0238">DNA-binding</keyword>
<name>A0ABN3N1I8_9ACTN</name>